<name>A0ABY8WAF9_9ACTN</name>
<dbReference type="Proteomes" id="UP001240150">
    <property type="component" value="Chromosome"/>
</dbReference>
<reference evidence="1 2" key="1">
    <citation type="submission" date="2023-06" db="EMBL/GenBank/DDBJ databases">
        <authorList>
            <person name="Yushchuk O."/>
            <person name="Binda E."/>
            <person name="Ruckert-Reed C."/>
            <person name="Fedorenko V."/>
            <person name="Kalinowski J."/>
            <person name="Marinelli F."/>
        </authorList>
    </citation>
    <scope>NUCLEOTIDE SEQUENCE [LARGE SCALE GENOMIC DNA]</scope>
    <source>
        <strain evidence="1 2">NRRL 3884</strain>
    </source>
</reference>
<sequence>MIAVKAVPAEGTRERRLTGRLHAFEGQFLPFMVIRASWLGGNAVPAYRALRYYFEQPGQRPRLADPGPLG</sequence>
<evidence type="ECO:0000313" key="2">
    <source>
        <dbReference type="Proteomes" id="UP001240150"/>
    </source>
</evidence>
<dbReference type="RefSeq" id="WP_284915555.1">
    <property type="nucleotide sequence ID" value="NZ_CP126980.1"/>
</dbReference>
<proteinExistence type="predicted"/>
<accession>A0ABY8WAF9</accession>
<evidence type="ECO:0000313" key="1">
    <source>
        <dbReference type="EMBL" id="WIM94352.1"/>
    </source>
</evidence>
<keyword evidence="2" id="KW-1185">Reference proteome</keyword>
<dbReference type="EMBL" id="CP126980">
    <property type="protein sequence ID" value="WIM94352.1"/>
    <property type="molecule type" value="Genomic_DNA"/>
</dbReference>
<organism evidence="1 2">
    <name type="scientific">Actinoplanes oblitus</name>
    <dbReference type="NCBI Taxonomy" id="3040509"/>
    <lineage>
        <taxon>Bacteria</taxon>
        <taxon>Bacillati</taxon>
        <taxon>Actinomycetota</taxon>
        <taxon>Actinomycetes</taxon>
        <taxon>Micromonosporales</taxon>
        <taxon>Micromonosporaceae</taxon>
        <taxon>Actinoplanes</taxon>
    </lineage>
</organism>
<gene>
    <name evidence="1" type="ORF">ACTOB_006371</name>
</gene>
<protein>
    <submittedName>
        <fullName evidence="1">Uncharacterized protein</fullName>
    </submittedName>
</protein>